<evidence type="ECO:0000313" key="7">
    <source>
        <dbReference type="EMBL" id="AOR74441.1"/>
    </source>
</evidence>
<feature type="transmembrane region" description="Helical" evidence="6">
    <location>
        <begin position="217"/>
        <end position="240"/>
    </location>
</feature>
<feature type="transmembrane region" description="Helical" evidence="6">
    <location>
        <begin position="328"/>
        <end position="347"/>
    </location>
</feature>
<reference evidence="7 8" key="1">
    <citation type="submission" date="2016-09" db="EMBL/GenBank/DDBJ databases">
        <title>Genome Sequence of the Lactobacillus fermentum strain NCC2970 (CNCM I-5068).</title>
        <authorList>
            <person name="Barretto C."/>
            <person name="Ngom-Bru C."/>
            <person name="Genevaz A."/>
            <person name="Fournier C."/>
            <person name="Moine D."/>
            <person name="Kassam M."/>
            <person name="Iltis A."/>
            <person name="Sagory-Zalkind P."/>
            <person name="Faucherand G."/>
            <person name="Descombes P."/>
            <person name="Duboux S."/>
        </authorList>
    </citation>
    <scope>NUCLEOTIDE SEQUENCE [LARGE SCALE GENOMIC DNA]</scope>
    <source>
        <strain evidence="7 8">NCC2970</strain>
    </source>
</reference>
<evidence type="ECO:0000256" key="1">
    <source>
        <dbReference type="ARBA" id="ARBA00004651"/>
    </source>
</evidence>
<feature type="transmembrane region" description="Helical" evidence="6">
    <location>
        <begin position="7"/>
        <end position="30"/>
    </location>
</feature>
<gene>
    <name evidence="7" type="ORF">LACFE_CDS0984</name>
</gene>
<feature type="transmembrane region" description="Helical" evidence="6">
    <location>
        <begin position="425"/>
        <end position="445"/>
    </location>
</feature>
<feature type="transmembrane region" description="Helical" evidence="6">
    <location>
        <begin position="387"/>
        <end position="404"/>
    </location>
</feature>
<feature type="transmembrane region" description="Helical" evidence="6">
    <location>
        <begin position="112"/>
        <end position="136"/>
    </location>
</feature>
<evidence type="ECO:0000256" key="3">
    <source>
        <dbReference type="ARBA" id="ARBA00022692"/>
    </source>
</evidence>
<evidence type="ECO:0000313" key="8">
    <source>
        <dbReference type="Proteomes" id="UP000094714"/>
    </source>
</evidence>
<evidence type="ECO:0000256" key="6">
    <source>
        <dbReference type="SAM" id="Phobius"/>
    </source>
</evidence>
<accession>A0A1D7ZX87</accession>
<keyword evidence="2" id="KW-1003">Cell membrane</keyword>
<proteinExistence type="predicted"/>
<name>A0A1D7ZX87_LIMFE</name>
<dbReference type="GO" id="GO:0005886">
    <property type="term" value="C:plasma membrane"/>
    <property type="evidence" value="ECO:0007669"/>
    <property type="project" value="UniProtKB-SubCell"/>
</dbReference>
<protein>
    <submittedName>
        <fullName evidence="7">Uncharacterized protein</fullName>
    </submittedName>
</protein>
<feature type="transmembrane region" description="Helical" evidence="6">
    <location>
        <begin position="83"/>
        <end position="106"/>
    </location>
</feature>
<evidence type="ECO:0000256" key="5">
    <source>
        <dbReference type="ARBA" id="ARBA00023136"/>
    </source>
</evidence>
<organism evidence="7 8">
    <name type="scientific">Limosilactobacillus fermentum</name>
    <name type="common">Lactobacillus fermentum</name>
    <dbReference type="NCBI Taxonomy" id="1613"/>
    <lineage>
        <taxon>Bacteria</taxon>
        <taxon>Bacillati</taxon>
        <taxon>Bacillota</taxon>
        <taxon>Bacilli</taxon>
        <taxon>Lactobacillales</taxon>
        <taxon>Lactobacillaceae</taxon>
        <taxon>Limosilactobacillus</taxon>
    </lineage>
</organism>
<feature type="transmembrane region" description="Helical" evidence="6">
    <location>
        <begin position="176"/>
        <end position="196"/>
    </location>
</feature>
<dbReference type="InterPro" id="IPR050833">
    <property type="entry name" value="Poly_Biosynth_Transport"/>
</dbReference>
<evidence type="ECO:0000256" key="2">
    <source>
        <dbReference type="ARBA" id="ARBA00022475"/>
    </source>
</evidence>
<keyword evidence="5 6" id="KW-0472">Membrane</keyword>
<feature type="transmembrane region" description="Helical" evidence="6">
    <location>
        <begin position="252"/>
        <end position="274"/>
    </location>
</feature>
<dbReference type="Proteomes" id="UP000094714">
    <property type="component" value="Chromosome"/>
</dbReference>
<comment type="subcellular location">
    <subcellularLocation>
        <location evidence="1">Cell membrane</location>
        <topology evidence="1">Multi-pass membrane protein</topology>
    </subcellularLocation>
</comment>
<dbReference type="PANTHER" id="PTHR30250:SF26">
    <property type="entry name" value="PSMA PROTEIN"/>
    <property type="match status" value="1"/>
</dbReference>
<evidence type="ECO:0000256" key="4">
    <source>
        <dbReference type="ARBA" id="ARBA00022989"/>
    </source>
</evidence>
<feature type="transmembrane region" description="Helical" evidence="6">
    <location>
        <begin position="457"/>
        <end position="476"/>
    </location>
</feature>
<feature type="transmembrane region" description="Helical" evidence="6">
    <location>
        <begin position="42"/>
        <end position="62"/>
    </location>
</feature>
<feature type="transmembrane region" description="Helical" evidence="6">
    <location>
        <begin position="363"/>
        <end position="381"/>
    </location>
</feature>
<keyword evidence="4 6" id="KW-1133">Transmembrane helix</keyword>
<feature type="transmembrane region" description="Helical" evidence="6">
    <location>
        <begin position="295"/>
        <end position="316"/>
    </location>
</feature>
<dbReference type="EMBL" id="CP017151">
    <property type="protein sequence ID" value="AOR74441.1"/>
    <property type="molecule type" value="Genomic_DNA"/>
</dbReference>
<dbReference type="AlphaFoldDB" id="A0A1D7ZX87"/>
<dbReference type="PANTHER" id="PTHR30250">
    <property type="entry name" value="PST FAMILY PREDICTED COLANIC ACID TRANSPORTER"/>
    <property type="match status" value="1"/>
</dbReference>
<sequence>MNMVSGLVLQFITAISGFILPKIILMYFGSEANGLVSSLTQFLSYINLVEGGVTGVIAANLYKPLVERNISKVSAILVTSNKFYRKIGTVYIAYTVVLATSYPLIFHTEFSFSYIFALTLILSLGLLIQYIFSISLKTLLNTDKKTYIVNFTQSVIVILNLVLSVISIHVYPSIHIFKLINGILFVLQPLVFGAYIKKNYSINWKAKSNNELIKERWDGFTINLAAFIHGSTDVTVLTIFTNLKIVSVYNVYSLVLMSVNQLINAIIAGITATVGHAYVRRDFKELNQKLDIYEYVVFILVFFIFTVTALLITPFVQIYTHGVKDANYYQPTFGLFFVIAEAIYMVKMPHLNLAYAANRFKEITLPAFIEAGLNIVLSIIFVREYGLVGVAIGTSIAMTYRMAFHVYYTSKIVPGRVQSIFYKKLLIFTGTSIVGYLLCSVVLPLTKLSVVNWILYALYYSIIVGILLGLVSLVFFKEELSFFRKYLKN</sequence>
<feature type="transmembrane region" description="Helical" evidence="6">
    <location>
        <begin position="148"/>
        <end position="170"/>
    </location>
</feature>
<keyword evidence="3 6" id="KW-0812">Transmembrane</keyword>